<dbReference type="RefSeq" id="WP_205384447.1">
    <property type="nucleotide sequence ID" value="NZ_JAFFZS010000015.1"/>
</dbReference>
<keyword evidence="7" id="KW-1185">Reference proteome</keyword>
<dbReference type="Proteomes" id="UP000788262">
    <property type="component" value="Unassembled WGS sequence"/>
</dbReference>
<evidence type="ECO:0000313" key="6">
    <source>
        <dbReference type="EMBL" id="MBN0046296.1"/>
    </source>
</evidence>
<comment type="caution">
    <text evidence="6">The sequence shown here is derived from an EMBL/GenBank/DDBJ whole genome shotgun (WGS) entry which is preliminary data.</text>
</comment>
<dbReference type="SUPFAM" id="SSF53756">
    <property type="entry name" value="UDP-Glycosyltransferase/glycogen phosphorylase"/>
    <property type="match status" value="1"/>
</dbReference>
<keyword evidence="2" id="KW-0328">Glycosyltransferase</keyword>
<dbReference type="PANTHER" id="PTHR12526:SF627">
    <property type="entry name" value="D-RHAMNOSYLTRANSFERASE WBPZ"/>
    <property type="match status" value="1"/>
</dbReference>
<reference evidence="6 7" key="1">
    <citation type="submission" date="2021-02" db="EMBL/GenBank/DDBJ databases">
        <title>Whole genome sequencing of Streptomyces actuosus VRA1.</title>
        <authorList>
            <person name="Sen G."/>
            <person name="Sen A."/>
        </authorList>
    </citation>
    <scope>NUCLEOTIDE SEQUENCE [LARGE SCALE GENOMIC DNA]</scope>
    <source>
        <strain evidence="6 7">VRA1</strain>
    </source>
</reference>
<evidence type="ECO:0000313" key="7">
    <source>
        <dbReference type="Proteomes" id="UP000788262"/>
    </source>
</evidence>
<evidence type="ECO:0000256" key="3">
    <source>
        <dbReference type="ARBA" id="ARBA00022679"/>
    </source>
</evidence>
<protein>
    <recommendedName>
        <fullName evidence="1">D-inositol 3-phosphate glycosyltransferase</fullName>
    </recommendedName>
</protein>
<dbReference type="Pfam" id="PF13439">
    <property type="entry name" value="Glyco_transf_4"/>
    <property type="match status" value="1"/>
</dbReference>
<dbReference type="PANTHER" id="PTHR12526">
    <property type="entry name" value="GLYCOSYLTRANSFERASE"/>
    <property type="match status" value="1"/>
</dbReference>
<evidence type="ECO:0000259" key="4">
    <source>
        <dbReference type="Pfam" id="PF00534"/>
    </source>
</evidence>
<evidence type="ECO:0000256" key="1">
    <source>
        <dbReference type="ARBA" id="ARBA00021292"/>
    </source>
</evidence>
<dbReference type="EMBL" id="JAFFZS010000015">
    <property type="protein sequence ID" value="MBN0046296.1"/>
    <property type="molecule type" value="Genomic_DNA"/>
</dbReference>
<gene>
    <name evidence="6" type="ORF">JS756_19745</name>
</gene>
<organism evidence="6 7">
    <name type="scientific">Streptomyces actuosus</name>
    <dbReference type="NCBI Taxonomy" id="1885"/>
    <lineage>
        <taxon>Bacteria</taxon>
        <taxon>Bacillati</taxon>
        <taxon>Actinomycetota</taxon>
        <taxon>Actinomycetes</taxon>
        <taxon>Kitasatosporales</taxon>
        <taxon>Streptomycetaceae</taxon>
        <taxon>Streptomyces</taxon>
    </lineage>
</organism>
<dbReference type="Gene3D" id="3.40.50.2000">
    <property type="entry name" value="Glycogen Phosphorylase B"/>
    <property type="match status" value="2"/>
</dbReference>
<dbReference type="Pfam" id="PF00534">
    <property type="entry name" value="Glycos_transf_1"/>
    <property type="match status" value="1"/>
</dbReference>
<dbReference type="InterPro" id="IPR028098">
    <property type="entry name" value="Glyco_trans_4-like_N"/>
</dbReference>
<keyword evidence="3" id="KW-0808">Transferase</keyword>
<sequence>MKISFIVSNLCHIGGVVSATQNLAGALAEKHDVEIVCLRKSRDESYFPLDPRVKVTVLTDLRGNSPASDLDNPLIEEFPKVYVFPPKEREGTPWISRLAELRLLEWLETTDADAVVSSNPRITIMLSHARKDYLRLAQEHSMPAIYAEWEKKPLFRTYHDLDAITALTPEEVASLGKLVPGVRNRLEVMPNCVPASTHRSTGDNKVIIAAGLLKENKNFAMAVEAFAPVVAEHPGWKLRIYGNGAEKANLRKQIEKLGLYNDVLLMGPATPVSPEFAKGSVFLMPSKREAFGNVIVEAMAAGLPVISTDADHGPRNIVTDGEDGFVVPKGDVAAMTAAMMTLVGDDERRRTMGRAAVRNAERFHETGSRERFEAVLERALARRRLPHTATAVVQGDGSVLVAVDRMPADLGEVDIICRRPGQDEEERRFPLSPAGEALVPWHDGLPEGEWEVSVGTADGLEVPLTTDGFGVDTRDLLTVELPRTGDGPALEWLLPYRQGDGRLRVRSRVRDRHAEVAGLTVDGFTLVVDAALWGAAASGAVIEATRRGKEPATITFDTQPGSGGALSARLDSKRLIGDHKGKETIWDVWLRPAPDAERLPLSKLATDVLKPIDVYTYPRPVLKAVAPAQPSPLGRQLRRVRRKITGTAAPKPPKGVEVRPYFNSAAQLSVKTVTV</sequence>
<feature type="domain" description="Glycosyl transferase family 1" evidence="4">
    <location>
        <begin position="200"/>
        <end position="356"/>
    </location>
</feature>
<name>A0ABS2VTA6_STRAS</name>
<evidence type="ECO:0000259" key="5">
    <source>
        <dbReference type="Pfam" id="PF13439"/>
    </source>
</evidence>
<evidence type="ECO:0000256" key="2">
    <source>
        <dbReference type="ARBA" id="ARBA00022676"/>
    </source>
</evidence>
<feature type="domain" description="Glycosyltransferase subfamily 4-like N-terminal" evidence="5">
    <location>
        <begin position="13"/>
        <end position="194"/>
    </location>
</feature>
<dbReference type="InterPro" id="IPR001296">
    <property type="entry name" value="Glyco_trans_1"/>
</dbReference>
<proteinExistence type="predicted"/>
<accession>A0ABS2VTA6</accession>